<dbReference type="OrthoDB" id="9802805at2"/>
<sequence length="218" mass="24642">MKKLTIEHIKKQLTFQTNESYLIDYFQSSVLVPLIEIDGEYHLVFEKRAATIRQGGEICFPGGKIDATDISPQVTAIRETNEELGCSQEDIEILGTLDTLIMPNGMMVYAYVGLLKTSLEELTVSSDEVEKVFTVPVAYFLETAPIAYHCQVLIHPYLIDPQTGEKEILLPVEELGLPQRYQEPWGAGQQQILFYQTEELIWGLTAKIIANFVAEIKK</sequence>
<dbReference type="GO" id="GO:0046872">
    <property type="term" value="F:metal ion binding"/>
    <property type="evidence" value="ECO:0007669"/>
    <property type="project" value="UniProtKB-KW"/>
</dbReference>
<dbReference type="PROSITE" id="PS51462">
    <property type="entry name" value="NUDIX"/>
    <property type="match status" value="1"/>
</dbReference>
<dbReference type="InterPro" id="IPR045121">
    <property type="entry name" value="CoAse"/>
</dbReference>
<dbReference type="HOGENOM" id="CLU_040940_5_2_9"/>
<dbReference type="EMBL" id="AHYT01000002">
    <property type="protein sequence ID" value="EOT29906.1"/>
    <property type="molecule type" value="Genomic_DNA"/>
</dbReference>
<evidence type="ECO:0000256" key="4">
    <source>
        <dbReference type="ARBA" id="ARBA00022801"/>
    </source>
</evidence>
<keyword evidence="6" id="KW-0464">Manganese</keyword>
<dbReference type="AlphaFoldDB" id="S0NVC9"/>
<dbReference type="InterPro" id="IPR015797">
    <property type="entry name" value="NUDIX_hydrolase-like_dom_sf"/>
</dbReference>
<comment type="caution">
    <text evidence="8">The sequence shown here is derived from an EMBL/GenBank/DDBJ whole genome shotgun (WGS) entry which is preliminary data.</text>
</comment>
<evidence type="ECO:0000313" key="9">
    <source>
        <dbReference type="Proteomes" id="UP000014136"/>
    </source>
</evidence>
<comment type="cofactor">
    <cofactor evidence="1">
        <name>Mn(2+)</name>
        <dbReference type="ChEBI" id="CHEBI:29035"/>
    </cofactor>
</comment>
<dbReference type="Proteomes" id="UP000014136">
    <property type="component" value="Unassembled WGS sequence"/>
</dbReference>
<evidence type="ECO:0000256" key="3">
    <source>
        <dbReference type="ARBA" id="ARBA00022723"/>
    </source>
</evidence>
<dbReference type="SUPFAM" id="SSF55811">
    <property type="entry name" value="Nudix"/>
    <property type="match status" value="1"/>
</dbReference>
<dbReference type="RefSeq" id="WP_016174404.1">
    <property type="nucleotide sequence ID" value="NZ_KE136389.1"/>
</dbReference>
<dbReference type="PATRIC" id="fig|1139996.3.peg.590"/>
<dbReference type="CDD" id="cd03426">
    <property type="entry name" value="NUDIX_CoAse_Nudt7"/>
    <property type="match status" value="1"/>
</dbReference>
<dbReference type="Pfam" id="PF00293">
    <property type="entry name" value="NUDIX"/>
    <property type="match status" value="1"/>
</dbReference>
<evidence type="ECO:0000256" key="2">
    <source>
        <dbReference type="ARBA" id="ARBA00001946"/>
    </source>
</evidence>
<feature type="domain" description="Nudix hydrolase" evidence="7">
    <location>
        <begin position="24"/>
        <end position="158"/>
    </location>
</feature>
<dbReference type="STRING" id="41997.RV16_GL001802"/>
<accession>S0NVC9</accession>
<dbReference type="InterPro" id="IPR000086">
    <property type="entry name" value="NUDIX_hydrolase_dom"/>
</dbReference>
<name>S0NVC9_9ENTE</name>
<keyword evidence="3" id="KW-0479">Metal-binding</keyword>
<keyword evidence="4" id="KW-0378">Hydrolase</keyword>
<dbReference type="GO" id="GO:0010945">
    <property type="term" value="F:coenzyme A diphosphatase activity"/>
    <property type="evidence" value="ECO:0007669"/>
    <property type="project" value="InterPro"/>
</dbReference>
<protein>
    <recommendedName>
        <fullName evidence="7">Nudix hydrolase domain-containing protein</fullName>
    </recommendedName>
</protein>
<evidence type="ECO:0000256" key="1">
    <source>
        <dbReference type="ARBA" id="ARBA00001936"/>
    </source>
</evidence>
<keyword evidence="5" id="KW-0460">Magnesium</keyword>
<comment type="cofactor">
    <cofactor evidence="2">
        <name>Mg(2+)</name>
        <dbReference type="ChEBI" id="CHEBI:18420"/>
    </cofactor>
</comment>
<organism evidence="8 9">
    <name type="scientific">Enterococcus saccharolyticus subsp. saccharolyticus ATCC 43076</name>
    <dbReference type="NCBI Taxonomy" id="1139996"/>
    <lineage>
        <taxon>Bacteria</taxon>
        <taxon>Bacillati</taxon>
        <taxon>Bacillota</taxon>
        <taxon>Bacilli</taxon>
        <taxon>Lactobacillales</taxon>
        <taxon>Enterococcaceae</taxon>
        <taxon>Enterococcus</taxon>
    </lineage>
</organism>
<evidence type="ECO:0000256" key="5">
    <source>
        <dbReference type="ARBA" id="ARBA00022842"/>
    </source>
</evidence>
<evidence type="ECO:0000259" key="7">
    <source>
        <dbReference type="PROSITE" id="PS51462"/>
    </source>
</evidence>
<dbReference type="PANTHER" id="PTHR12992:SF11">
    <property type="entry name" value="MITOCHONDRIAL COENZYME A DIPHOSPHATASE NUDT8"/>
    <property type="match status" value="1"/>
</dbReference>
<keyword evidence="9" id="KW-1185">Reference proteome</keyword>
<reference evidence="8 9" key="1">
    <citation type="submission" date="2013-03" db="EMBL/GenBank/DDBJ databases">
        <title>The Genome Sequence of Enterococcus saccharolyticus ATCC_43076 (Illumina only assembly).</title>
        <authorList>
            <consortium name="The Broad Institute Genomics Platform"/>
            <consortium name="The Broad Institute Genome Sequencing Center for Infectious Disease"/>
            <person name="Earl A."/>
            <person name="Russ C."/>
            <person name="Gilmore M."/>
            <person name="Surin D."/>
            <person name="Walker B."/>
            <person name="Young S."/>
            <person name="Zeng Q."/>
            <person name="Gargeya S."/>
            <person name="Fitzgerald M."/>
            <person name="Haas B."/>
            <person name="Abouelleil A."/>
            <person name="Allen A.W."/>
            <person name="Alvarado L."/>
            <person name="Arachchi H.M."/>
            <person name="Berlin A.M."/>
            <person name="Chapman S.B."/>
            <person name="Gainer-Dewar J."/>
            <person name="Goldberg J."/>
            <person name="Griggs A."/>
            <person name="Gujja S."/>
            <person name="Hansen M."/>
            <person name="Howarth C."/>
            <person name="Imamovic A."/>
            <person name="Ireland A."/>
            <person name="Larimer J."/>
            <person name="McCowan C."/>
            <person name="Murphy C."/>
            <person name="Pearson M."/>
            <person name="Poon T.W."/>
            <person name="Priest M."/>
            <person name="Roberts A."/>
            <person name="Saif S."/>
            <person name="Shea T."/>
            <person name="Sisk P."/>
            <person name="Sykes S."/>
            <person name="Wortman J."/>
            <person name="Nusbaum C."/>
            <person name="Birren B."/>
        </authorList>
    </citation>
    <scope>NUCLEOTIDE SEQUENCE [LARGE SCALE GENOMIC DNA]</scope>
    <source>
        <strain evidence="8 9">ATCC 43076</strain>
    </source>
</reference>
<evidence type="ECO:0000313" key="8">
    <source>
        <dbReference type="EMBL" id="EOT29906.1"/>
    </source>
</evidence>
<gene>
    <name evidence="8" type="ORF">OMQ_00597</name>
</gene>
<dbReference type="Gene3D" id="3.90.79.10">
    <property type="entry name" value="Nucleoside Triphosphate Pyrophosphohydrolase"/>
    <property type="match status" value="1"/>
</dbReference>
<dbReference type="PANTHER" id="PTHR12992">
    <property type="entry name" value="NUDIX HYDROLASE"/>
    <property type="match status" value="1"/>
</dbReference>
<dbReference type="eggNOG" id="COG0494">
    <property type="taxonomic scope" value="Bacteria"/>
</dbReference>
<evidence type="ECO:0000256" key="6">
    <source>
        <dbReference type="ARBA" id="ARBA00023211"/>
    </source>
</evidence>
<proteinExistence type="predicted"/>